<evidence type="ECO:0000259" key="11">
    <source>
        <dbReference type="PROSITE" id="PS51755"/>
    </source>
</evidence>
<dbReference type="AlphaFoldDB" id="A0A9W6CB38"/>
<dbReference type="EMBL" id="BSCH01000019">
    <property type="protein sequence ID" value="GLG91273.1"/>
    <property type="molecule type" value="Genomic_DNA"/>
</dbReference>
<dbReference type="Pfam" id="PF00072">
    <property type="entry name" value="Response_reg"/>
    <property type="match status" value="1"/>
</dbReference>
<evidence type="ECO:0000256" key="9">
    <source>
        <dbReference type="PROSITE-ProRule" id="PRU01091"/>
    </source>
</evidence>
<dbReference type="InterPro" id="IPR011006">
    <property type="entry name" value="CheY-like_superfamily"/>
</dbReference>
<dbReference type="Pfam" id="PF00486">
    <property type="entry name" value="Trans_reg_C"/>
    <property type="match status" value="1"/>
</dbReference>
<keyword evidence="14" id="KW-1185">Reference proteome</keyword>
<keyword evidence="6" id="KW-0804">Transcription</keyword>
<dbReference type="SMART" id="SM00448">
    <property type="entry name" value="REC"/>
    <property type="match status" value="1"/>
</dbReference>
<dbReference type="InterPro" id="IPR001867">
    <property type="entry name" value="OmpR/PhoB-type_DNA-bd"/>
</dbReference>
<evidence type="ECO:0000256" key="6">
    <source>
        <dbReference type="ARBA" id="ARBA00023163"/>
    </source>
</evidence>
<dbReference type="PROSITE" id="PS51755">
    <property type="entry name" value="OMPR_PHOB"/>
    <property type="match status" value="1"/>
</dbReference>
<dbReference type="InterPro" id="IPR039420">
    <property type="entry name" value="WalR-like"/>
</dbReference>
<keyword evidence="2 8" id="KW-0597">Phosphoprotein</keyword>
<reference evidence="13" key="3">
    <citation type="submission" date="2022-11" db="EMBL/GenBank/DDBJ databases">
        <title>Draft genome sequence of Sellimonas catena strain 18CBH55.</title>
        <authorList>
            <person name="Hisatomi A."/>
            <person name="Ohkuma M."/>
            <person name="Sakamoto M."/>
        </authorList>
    </citation>
    <scope>NUCLEOTIDE SEQUENCE</scope>
    <source>
        <strain evidence="13">18CBH55</strain>
    </source>
</reference>
<dbReference type="GO" id="GO:0006355">
    <property type="term" value="P:regulation of DNA-templated transcription"/>
    <property type="evidence" value="ECO:0007669"/>
    <property type="project" value="InterPro"/>
</dbReference>
<dbReference type="GO" id="GO:0000156">
    <property type="term" value="F:phosphorelay response regulator activity"/>
    <property type="evidence" value="ECO:0007669"/>
    <property type="project" value="TreeGrafter"/>
</dbReference>
<dbReference type="SUPFAM" id="SSF52172">
    <property type="entry name" value="CheY-like"/>
    <property type="match status" value="1"/>
</dbReference>
<feature type="domain" description="OmpR/PhoB-type" evidence="11">
    <location>
        <begin position="126"/>
        <end position="222"/>
    </location>
</feature>
<dbReference type="PROSITE" id="PS50110">
    <property type="entry name" value="RESPONSE_REGULATORY"/>
    <property type="match status" value="1"/>
</dbReference>
<dbReference type="SUPFAM" id="SSF46894">
    <property type="entry name" value="C-terminal effector domain of the bipartite response regulators"/>
    <property type="match status" value="1"/>
</dbReference>
<dbReference type="InterPro" id="IPR016032">
    <property type="entry name" value="Sig_transdc_resp-reg_C-effctor"/>
</dbReference>
<dbReference type="Proteomes" id="UP001145145">
    <property type="component" value="Unassembled WGS sequence"/>
</dbReference>
<reference evidence="12" key="1">
    <citation type="submission" date="2022-11" db="EMBL/GenBank/DDBJ databases">
        <title>Draft genome sequence of Sellimonas catena strain 12EGH17.</title>
        <authorList>
            <person name="Hisatomi A."/>
            <person name="Ohkuma M."/>
            <person name="Sakamoto M."/>
        </authorList>
    </citation>
    <scope>NUCLEOTIDE SEQUENCE</scope>
    <source>
        <strain evidence="12">12EGH17</strain>
    </source>
</reference>
<keyword evidence="4" id="KW-0805">Transcription regulation</keyword>
<evidence type="ECO:0000256" key="4">
    <source>
        <dbReference type="ARBA" id="ARBA00023015"/>
    </source>
</evidence>
<name>A0A9W6CB38_9FIRM</name>
<comment type="caution">
    <text evidence="12">The sequence shown here is derived from an EMBL/GenBank/DDBJ whole genome shotgun (WGS) entry which is preliminary data.</text>
</comment>
<gene>
    <name evidence="12" type="primary">phoB</name>
    <name evidence="12" type="ORF">Selli1_31140</name>
    <name evidence="13" type="ORF">Selli2_27000</name>
</gene>
<evidence type="ECO:0000259" key="10">
    <source>
        <dbReference type="PROSITE" id="PS50110"/>
    </source>
</evidence>
<feature type="domain" description="Response regulatory" evidence="10">
    <location>
        <begin position="1"/>
        <end position="117"/>
    </location>
</feature>
<dbReference type="RefSeq" id="WP_087253422.1">
    <property type="nucleotide sequence ID" value="NZ_BSBO01000041.1"/>
</dbReference>
<dbReference type="FunFam" id="1.10.10.10:FF:000018">
    <property type="entry name" value="DNA-binding response regulator ResD"/>
    <property type="match status" value="1"/>
</dbReference>
<evidence type="ECO:0000256" key="8">
    <source>
        <dbReference type="PROSITE-ProRule" id="PRU00169"/>
    </source>
</evidence>
<dbReference type="InterPro" id="IPR001789">
    <property type="entry name" value="Sig_transdc_resp-reg_receiver"/>
</dbReference>
<evidence type="ECO:0000256" key="7">
    <source>
        <dbReference type="ARBA" id="ARBA00024867"/>
    </source>
</evidence>
<dbReference type="GO" id="GO:0032993">
    <property type="term" value="C:protein-DNA complex"/>
    <property type="evidence" value="ECO:0007669"/>
    <property type="project" value="TreeGrafter"/>
</dbReference>
<reference evidence="13" key="4">
    <citation type="submission" date="2022-11" db="EMBL/GenBank/DDBJ databases">
        <title>Draft genome sequence of Sellimonas catena strain 18CBH55.</title>
        <authorList>
            <person name="Atsushi H."/>
            <person name="Moriya O."/>
            <person name="Mitsuo S."/>
        </authorList>
    </citation>
    <scope>NUCLEOTIDE SEQUENCE</scope>
    <source>
        <strain evidence="13">18CBH55</strain>
    </source>
</reference>
<dbReference type="SMART" id="SM00862">
    <property type="entry name" value="Trans_reg_C"/>
    <property type="match status" value="1"/>
</dbReference>
<evidence type="ECO:0000313" key="12">
    <source>
        <dbReference type="EMBL" id="GLG05940.1"/>
    </source>
</evidence>
<keyword evidence="3" id="KW-0902">Two-component regulatory system</keyword>
<protein>
    <recommendedName>
        <fullName evidence="1">Stage 0 sporulation protein A homolog</fullName>
    </recommendedName>
</protein>
<dbReference type="PANTHER" id="PTHR48111:SF21">
    <property type="entry name" value="DNA-BINDING DUAL MASTER TRANSCRIPTIONAL REGULATOR RPAA"/>
    <property type="match status" value="1"/>
</dbReference>
<evidence type="ECO:0000313" key="14">
    <source>
        <dbReference type="Proteomes" id="UP001145145"/>
    </source>
</evidence>
<dbReference type="InterPro" id="IPR036388">
    <property type="entry name" value="WH-like_DNA-bd_sf"/>
</dbReference>
<evidence type="ECO:0000313" key="13">
    <source>
        <dbReference type="EMBL" id="GLG91273.1"/>
    </source>
</evidence>
<evidence type="ECO:0000256" key="1">
    <source>
        <dbReference type="ARBA" id="ARBA00018672"/>
    </source>
</evidence>
<dbReference type="EMBL" id="BSBO01000041">
    <property type="protein sequence ID" value="GLG05940.1"/>
    <property type="molecule type" value="Genomic_DNA"/>
</dbReference>
<dbReference type="GO" id="GO:0000976">
    <property type="term" value="F:transcription cis-regulatory region binding"/>
    <property type="evidence" value="ECO:0007669"/>
    <property type="project" value="TreeGrafter"/>
</dbReference>
<dbReference type="CDD" id="cd00383">
    <property type="entry name" value="trans_reg_C"/>
    <property type="match status" value="1"/>
</dbReference>
<accession>A0A9W6CB38</accession>
<comment type="function">
    <text evidence="7">May play the central regulatory role in sporulation. It may be an element of the effector pathway responsible for the activation of sporulation genes in response to nutritional stress. Spo0A may act in concert with spo0H (a sigma factor) to control the expression of some genes that are critical to the sporulation process.</text>
</comment>
<keyword evidence="5 9" id="KW-0238">DNA-binding</keyword>
<dbReference type="Gene3D" id="3.40.50.2300">
    <property type="match status" value="1"/>
</dbReference>
<organism evidence="12 14">
    <name type="scientific">Sellimonas catena</name>
    <dbReference type="NCBI Taxonomy" id="2994035"/>
    <lineage>
        <taxon>Bacteria</taxon>
        <taxon>Bacillati</taxon>
        <taxon>Bacillota</taxon>
        <taxon>Clostridia</taxon>
        <taxon>Lachnospirales</taxon>
        <taxon>Lachnospiraceae</taxon>
        <taxon>Sellimonas</taxon>
    </lineage>
</organism>
<feature type="modified residue" description="4-aspartylphosphate" evidence="8">
    <location>
        <position position="50"/>
    </location>
</feature>
<reference evidence="12" key="2">
    <citation type="submission" date="2022-11" db="EMBL/GenBank/DDBJ databases">
        <title>Draft genome sequence of Sellimonas catena strain 12EGH17.</title>
        <authorList>
            <person name="Atsushi H."/>
            <person name="Moriya O."/>
            <person name="Mitsuo S."/>
        </authorList>
    </citation>
    <scope>NUCLEOTIDE SEQUENCE</scope>
    <source>
        <strain evidence="12">12EGH17</strain>
    </source>
</reference>
<sequence length="227" mass="25813">MIFCVEDDRNIRELVVYTLSSTGMEAEGFEDGEVFFKALAERLPELILLDIMLPGEDGMAILKKLKNNKKTKDIPVIMVTAKGTEYDKVSGLDAGADDYVTKPFGMMELVSRIKAVLRRTKKKEEIEVLKAGPIVLNEKKHEVLVDGAHVSLTLKEYEMLKRLMHNKGIVLTRDRLLEEIWGYDFDGETRTVDVHIRTLRQKLGKAGEEIETVRGVGYRITEDQEEV</sequence>
<dbReference type="Proteomes" id="UP001145094">
    <property type="component" value="Unassembled WGS sequence"/>
</dbReference>
<dbReference type="PANTHER" id="PTHR48111">
    <property type="entry name" value="REGULATOR OF RPOS"/>
    <property type="match status" value="1"/>
</dbReference>
<evidence type="ECO:0000256" key="2">
    <source>
        <dbReference type="ARBA" id="ARBA00022553"/>
    </source>
</evidence>
<dbReference type="GO" id="GO:0005829">
    <property type="term" value="C:cytosol"/>
    <property type="evidence" value="ECO:0007669"/>
    <property type="project" value="TreeGrafter"/>
</dbReference>
<evidence type="ECO:0000256" key="3">
    <source>
        <dbReference type="ARBA" id="ARBA00023012"/>
    </source>
</evidence>
<dbReference type="Gene3D" id="1.10.10.10">
    <property type="entry name" value="Winged helix-like DNA-binding domain superfamily/Winged helix DNA-binding domain"/>
    <property type="match status" value="1"/>
</dbReference>
<reference evidence="12 14" key="5">
    <citation type="journal article" date="2023" name="Int. J. Syst. Evol. Microbiol.">
        <title>Sellimonas catena sp. nov., isolated from human faeces.</title>
        <authorList>
            <person name="Hisatomi A."/>
            <person name="Ohkuma M."/>
            <person name="Sakamoto M."/>
        </authorList>
    </citation>
    <scope>NUCLEOTIDE SEQUENCE [LARGE SCALE GENOMIC DNA]</scope>
    <source>
        <strain evidence="12 14">12EGH17</strain>
        <strain evidence="13">18CBH55</strain>
    </source>
</reference>
<dbReference type="Gene3D" id="6.10.250.690">
    <property type="match status" value="1"/>
</dbReference>
<proteinExistence type="predicted"/>
<evidence type="ECO:0000256" key="5">
    <source>
        <dbReference type="ARBA" id="ARBA00023125"/>
    </source>
</evidence>
<feature type="DNA-binding region" description="OmpR/PhoB-type" evidence="9">
    <location>
        <begin position="126"/>
        <end position="222"/>
    </location>
</feature>